<gene>
    <name evidence="1" type="ORF">Q73A0000_07545</name>
</gene>
<evidence type="ECO:0000313" key="1">
    <source>
        <dbReference type="EMBL" id="QOW10228.1"/>
    </source>
</evidence>
<protein>
    <recommendedName>
        <fullName evidence="3">Lipoprotein</fullName>
    </recommendedName>
</protein>
<evidence type="ECO:0000313" key="2">
    <source>
        <dbReference type="Proteomes" id="UP000594195"/>
    </source>
</evidence>
<reference evidence="1 2" key="1">
    <citation type="submission" date="2019-05" db="EMBL/GenBank/DDBJ databases">
        <title>Chryseobacterium sp. isolated from King George Island, maritime Antarctica.</title>
        <authorList>
            <person name="Peng X."/>
        </authorList>
    </citation>
    <scope>NUCLEOTIDE SEQUENCE [LARGE SCALE GENOMIC DNA]</scope>
    <source>
        <strain evidence="1 2">7-3A</strain>
    </source>
</reference>
<organism evidence="1 2">
    <name type="scientific">Kaistella flava</name>
    <name type="common">ex Peng et al. 2021</name>
    <dbReference type="NCBI Taxonomy" id="2038776"/>
    <lineage>
        <taxon>Bacteria</taxon>
        <taxon>Pseudomonadati</taxon>
        <taxon>Bacteroidota</taxon>
        <taxon>Flavobacteriia</taxon>
        <taxon>Flavobacteriales</taxon>
        <taxon>Weeksellaceae</taxon>
        <taxon>Chryseobacterium group</taxon>
        <taxon>Kaistella</taxon>
    </lineage>
</organism>
<evidence type="ECO:0008006" key="3">
    <source>
        <dbReference type="Google" id="ProtNLM"/>
    </source>
</evidence>
<dbReference type="AlphaFoldDB" id="A0A7M2Y7J1"/>
<dbReference type="PROSITE" id="PS51257">
    <property type="entry name" value="PROKAR_LIPOPROTEIN"/>
    <property type="match status" value="1"/>
</dbReference>
<dbReference type="RefSeq" id="WP_193813458.1">
    <property type="nucleotide sequence ID" value="NZ_CP040442.1"/>
</dbReference>
<dbReference type="Proteomes" id="UP000594195">
    <property type="component" value="Chromosome"/>
</dbReference>
<accession>A0A7M2Y7J1</accession>
<dbReference type="EMBL" id="CP040442">
    <property type="protein sequence ID" value="QOW10228.1"/>
    <property type="molecule type" value="Genomic_DNA"/>
</dbReference>
<keyword evidence="2" id="KW-1185">Reference proteome</keyword>
<sequence>MKKINFLGLVALFFMVVSCVSNVPMNSEYFQKPSKVGIFVNVNDPQKFREGSQGLLDLAVTSGDKYQPLLDLAKKEISFKNELINIYTETLKARGKEVVVIDEKFDPKTAEKFKGDKEESKKYFNYDMRYLKEKYGVDDVVFVNVNWGVMISYYSMVETGRTGYASISNRVINLKDNSLYFSNDNSQVDVIKGKWNTPPNYDNAKGRIQEAVNKAIEVEKNIFK</sequence>
<dbReference type="KEGG" id="kfa:Q73A0000_07545"/>
<proteinExistence type="predicted"/>
<name>A0A7M2Y7J1_9FLAO</name>